<dbReference type="SUPFAM" id="SSF51004">
    <property type="entry name" value="C-terminal (heme d1) domain of cytochrome cd1-nitrite reductase"/>
    <property type="match status" value="1"/>
</dbReference>
<evidence type="ECO:0000256" key="1">
    <source>
        <dbReference type="SAM" id="MobiDB-lite"/>
    </source>
</evidence>
<dbReference type="NCBIfam" id="TIGR02276">
    <property type="entry name" value="beta_rpt_yvtn"/>
    <property type="match status" value="2"/>
</dbReference>
<dbReference type="PANTHER" id="PTHR47197">
    <property type="entry name" value="PROTEIN NIRF"/>
    <property type="match status" value="1"/>
</dbReference>
<feature type="compositionally biased region" description="Pro residues" evidence="1">
    <location>
        <begin position="441"/>
        <end position="453"/>
    </location>
</feature>
<dbReference type="InterPro" id="IPR015943">
    <property type="entry name" value="WD40/YVTN_repeat-like_dom_sf"/>
</dbReference>
<feature type="region of interest" description="Disordered" evidence="1">
    <location>
        <begin position="408"/>
        <end position="459"/>
    </location>
</feature>
<name>A0A7W7C6N3_9PSEU</name>
<dbReference type="Proteomes" id="UP000533598">
    <property type="component" value="Unassembled WGS sequence"/>
</dbReference>
<dbReference type="InterPro" id="IPR051200">
    <property type="entry name" value="Host-pathogen_enzymatic-act"/>
</dbReference>
<keyword evidence="2" id="KW-1133">Transmembrane helix</keyword>
<dbReference type="InterPro" id="IPR011964">
    <property type="entry name" value="YVTN_b-propeller_repeat"/>
</dbReference>
<keyword evidence="2" id="KW-0812">Transmembrane</keyword>
<proteinExistence type="predicted"/>
<organism evidence="4 5">
    <name type="scientific">Crossiella cryophila</name>
    <dbReference type="NCBI Taxonomy" id="43355"/>
    <lineage>
        <taxon>Bacteria</taxon>
        <taxon>Bacillati</taxon>
        <taxon>Actinomycetota</taxon>
        <taxon>Actinomycetes</taxon>
        <taxon>Pseudonocardiales</taxon>
        <taxon>Pseudonocardiaceae</taxon>
        <taxon>Crossiella</taxon>
    </lineage>
</organism>
<feature type="compositionally biased region" description="Low complexity" evidence="1">
    <location>
        <begin position="408"/>
        <end position="440"/>
    </location>
</feature>
<keyword evidence="5" id="KW-1185">Reference proteome</keyword>
<feature type="chain" id="PRO_5030727947" evidence="3">
    <location>
        <begin position="26"/>
        <end position="492"/>
    </location>
</feature>
<dbReference type="InterPro" id="IPR011048">
    <property type="entry name" value="Haem_d1_sf"/>
</dbReference>
<gene>
    <name evidence="4" type="ORF">HNR67_001628</name>
</gene>
<protein>
    <submittedName>
        <fullName evidence="4">YVTN family beta-propeller protein</fullName>
    </submittedName>
</protein>
<dbReference type="AlphaFoldDB" id="A0A7W7C6N3"/>
<evidence type="ECO:0000256" key="2">
    <source>
        <dbReference type="SAM" id="Phobius"/>
    </source>
</evidence>
<feature type="signal peptide" evidence="3">
    <location>
        <begin position="1"/>
        <end position="25"/>
    </location>
</feature>
<dbReference type="PANTHER" id="PTHR47197:SF3">
    <property type="entry name" value="DIHYDRO-HEME D1 DEHYDROGENASE"/>
    <property type="match status" value="1"/>
</dbReference>
<keyword evidence="2" id="KW-0472">Membrane</keyword>
<evidence type="ECO:0000256" key="3">
    <source>
        <dbReference type="SAM" id="SignalP"/>
    </source>
</evidence>
<dbReference type="RefSeq" id="WP_185001474.1">
    <property type="nucleotide sequence ID" value="NZ_BAAAUI010000040.1"/>
</dbReference>
<accession>A0A7W7C6N3</accession>
<dbReference type="Gene3D" id="2.130.10.10">
    <property type="entry name" value="YVTN repeat-like/Quinoprotein amine dehydrogenase"/>
    <property type="match status" value="2"/>
</dbReference>
<dbReference type="EMBL" id="JACHMH010000001">
    <property type="protein sequence ID" value="MBB4675510.1"/>
    <property type="molecule type" value="Genomic_DNA"/>
</dbReference>
<evidence type="ECO:0000313" key="4">
    <source>
        <dbReference type="EMBL" id="MBB4675510.1"/>
    </source>
</evidence>
<comment type="caution">
    <text evidence="4">The sequence shown here is derived from an EMBL/GenBank/DDBJ whole genome shotgun (WGS) entry which is preliminary data.</text>
</comment>
<reference evidence="4 5" key="1">
    <citation type="submission" date="2020-08" db="EMBL/GenBank/DDBJ databases">
        <title>Sequencing the genomes of 1000 actinobacteria strains.</title>
        <authorList>
            <person name="Klenk H.-P."/>
        </authorList>
    </citation>
    <scope>NUCLEOTIDE SEQUENCE [LARGE SCALE GENOMIC DNA]</scope>
    <source>
        <strain evidence="4 5">DSM 44230</strain>
    </source>
</reference>
<keyword evidence="3" id="KW-0732">Signal</keyword>
<feature type="transmembrane region" description="Helical" evidence="2">
    <location>
        <begin position="463"/>
        <end position="482"/>
    </location>
</feature>
<sequence length="492" mass="50081">MFHRLPAALLAAGAILIAAAPLAHAADPVRHEKAATVAVPGINSFAALGGETWFTSTRSNTAGALGGNHQILGSTAKLGNLTAQLTANTRTRTVFAVNRGVIDKKPSVSVIDAVSRQVTATIPVGAGPNGIGVDEDSGLVFVAEGGAAVVSVLDPVQQKVIASVPVGSGPDQVVVHQGRAYVANLDDNTVSVLDTKAHKVIATIPVGANPRGLALDPVLHRLYTVNQANGTVTTIDTRTAQVLGEPFAAGAGAGRAAVDPATGFLYTSQAELGQVAVLDPVRRKTIGTLEVAAPGSIGVNANTGAVYVADGANIQVFARFAAPVLLTEPTSVEVAAGSPARFSASARGAVSTRWQESIDGGRSWTDLRETGEALTVTAEIRLSGRQFRAMFTNPTGSTTTAAAVLTVPSGQPTTTSTPPPTGTTTPVTTTPPTTTTTTPAVAPPPAPTQPPTPRLANTGAEPIFPLLTGLALLTAGTALLLFHHRTKKRETA</sequence>
<evidence type="ECO:0000313" key="5">
    <source>
        <dbReference type="Proteomes" id="UP000533598"/>
    </source>
</evidence>